<evidence type="ECO:0000313" key="1">
    <source>
        <dbReference type="EMBL" id="KAJ8668212.1"/>
    </source>
</evidence>
<dbReference type="EMBL" id="CM056744">
    <property type="protein sequence ID" value="KAJ8668212.1"/>
    <property type="molecule type" value="Genomic_DNA"/>
</dbReference>
<reference evidence="1" key="1">
    <citation type="submission" date="2023-04" db="EMBL/GenBank/DDBJ databases">
        <title>A chromosome-level genome assembly of the parasitoid wasp Eretmocerus hayati.</title>
        <authorList>
            <person name="Zhong Y."/>
            <person name="Liu S."/>
            <person name="Liu Y."/>
        </authorList>
    </citation>
    <scope>NUCLEOTIDE SEQUENCE</scope>
    <source>
        <strain evidence="1">ZJU_SS_LIU_2023</strain>
    </source>
</reference>
<name>A0ACC2NAW6_9HYME</name>
<organism evidence="1 2">
    <name type="scientific">Eretmocerus hayati</name>
    <dbReference type="NCBI Taxonomy" id="131215"/>
    <lineage>
        <taxon>Eukaryota</taxon>
        <taxon>Metazoa</taxon>
        <taxon>Ecdysozoa</taxon>
        <taxon>Arthropoda</taxon>
        <taxon>Hexapoda</taxon>
        <taxon>Insecta</taxon>
        <taxon>Pterygota</taxon>
        <taxon>Neoptera</taxon>
        <taxon>Endopterygota</taxon>
        <taxon>Hymenoptera</taxon>
        <taxon>Apocrita</taxon>
        <taxon>Proctotrupomorpha</taxon>
        <taxon>Chalcidoidea</taxon>
        <taxon>Aphelinidae</taxon>
        <taxon>Aphelininae</taxon>
        <taxon>Eretmocerus</taxon>
    </lineage>
</organism>
<dbReference type="Proteomes" id="UP001239111">
    <property type="component" value="Chromosome 4"/>
</dbReference>
<proteinExistence type="predicted"/>
<keyword evidence="2" id="KW-1185">Reference proteome</keyword>
<evidence type="ECO:0000313" key="2">
    <source>
        <dbReference type="Proteomes" id="UP001239111"/>
    </source>
</evidence>
<gene>
    <name evidence="1" type="ORF">QAD02_009875</name>
</gene>
<accession>A0ACC2NAW6</accession>
<sequence length="488" mass="56181">MRASDPGSSAVAAELTGRRANGASKDSTATTILHEKRRNWTEMNNHKTIRDLEKEYPSIPWLDYINTILAPSFGVTRDQSIWVLVPSYMRELEELLKKTPKRTLANYALWRIVQSSISYLSNQIRERQLQYNSLLTGRTKRQPRWKECTKTVTDTLPISVGSLYVRRHFDKKAKESAEKMVQDIHREFVKVLNEVDWMDPKTREAAIFKAESITSHVAYPDELLNDTLINDYYADLDLTRGSFLWNSLKVGFFLRSKIYHKLKEPVEKYHWSTYSETADVNAFYSPNENALQIPAGILQGALFNSERPNYMNYGAIGSMVGHEITHGFDDEGSQFDAKGNTKNWWEDASKDEFIKKVQCIIDQANNYTVLGTSRNVNGKNTQGENVADNGGIKVAYRAYNAKEIREGKEPRLYRLEKYTPRQLFWISYAQTWCGKMKPEALNHIITTNEHSPADFRVNGPVSNMIEFAQDFKCSSNSTMVRQNRCTVW</sequence>
<protein>
    <submittedName>
        <fullName evidence="1">Uncharacterized protein</fullName>
    </submittedName>
</protein>
<comment type="caution">
    <text evidence="1">The sequence shown here is derived from an EMBL/GenBank/DDBJ whole genome shotgun (WGS) entry which is preliminary data.</text>
</comment>